<dbReference type="Gene3D" id="3.40.630.10">
    <property type="entry name" value="Zn peptidases"/>
    <property type="match status" value="1"/>
</dbReference>
<protein>
    <submittedName>
        <fullName evidence="3">M20 family metallopeptidase</fullName>
    </submittedName>
</protein>
<dbReference type="NCBIfam" id="TIGR01891">
    <property type="entry name" value="amidohydrolases"/>
    <property type="match status" value="1"/>
</dbReference>
<organism evidence="3 4">
    <name type="scientific">Novipirellula rosea</name>
    <dbReference type="NCBI Taxonomy" id="1031540"/>
    <lineage>
        <taxon>Bacteria</taxon>
        <taxon>Pseudomonadati</taxon>
        <taxon>Planctomycetota</taxon>
        <taxon>Planctomycetia</taxon>
        <taxon>Pirellulales</taxon>
        <taxon>Pirellulaceae</taxon>
        <taxon>Novipirellula</taxon>
    </lineage>
</organism>
<dbReference type="PANTHER" id="PTHR11014:SF63">
    <property type="entry name" value="METALLOPEPTIDASE, PUTATIVE (AFU_ORTHOLOGUE AFUA_6G09600)-RELATED"/>
    <property type="match status" value="1"/>
</dbReference>
<gene>
    <name evidence="3" type="ORF">GCM10023156_34390</name>
</gene>
<dbReference type="Pfam" id="PF01546">
    <property type="entry name" value="Peptidase_M20"/>
    <property type="match status" value="1"/>
</dbReference>
<dbReference type="InterPro" id="IPR036264">
    <property type="entry name" value="Bact_exopeptidase_dim_dom"/>
</dbReference>
<dbReference type="Proteomes" id="UP001500840">
    <property type="component" value="Unassembled WGS sequence"/>
</dbReference>
<dbReference type="InterPro" id="IPR002933">
    <property type="entry name" value="Peptidase_M20"/>
</dbReference>
<evidence type="ECO:0000313" key="4">
    <source>
        <dbReference type="Proteomes" id="UP001500840"/>
    </source>
</evidence>
<dbReference type="Pfam" id="PF07687">
    <property type="entry name" value="M20_dimer"/>
    <property type="match status" value="1"/>
</dbReference>
<dbReference type="Gene3D" id="3.30.70.360">
    <property type="match status" value="1"/>
</dbReference>
<dbReference type="InterPro" id="IPR017439">
    <property type="entry name" value="Amidohydrolase"/>
</dbReference>
<keyword evidence="1" id="KW-0378">Hydrolase</keyword>
<dbReference type="SUPFAM" id="SSF53187">
    <property type="entry name" value="Zn-dependent exopeptidases"/>
    <property type="match status" value="1"/>
</dbReference>
<dbReference type="SUPFAM" id="SSF55031">
    <property type="entry name" value="Bacterial exopeptidase dimerisation domain"/>
    <property type="match status" value="1"/>
</dbReference>
<reference evidence="4" key="1">
    <citation type="journal article" date="2019" name="Int. J. Syst. Evol. Microbiol.">
        <title>The Global Catalogue of Microorganisms (GCM) 10K type strain sequencing project: providing services to taxonomists for standard genome sequencing and annotation.</title>
        <authorList>
            <consortium name="The Broad Institute Genomics Platform"/>
            <consortium name="The Broad Institute Genome Sequencing Center for Infectious Disease"/>
            <person name="Wu L."/>
            <person name="Ma J."/>
        </authorList>
    </citation>
    <scope>NUCLEOTIDE SEQUENCE [LARGE SCALE GENOMIC DNA]</scope>
    <source>
        <strain evidence="4">JCM 17759</strain>
    </source>
</reference>
<proteinExistence type="predicted"/>
<accession>A0ABP8MWZ4</accession>
<evidence type="ECO:0000313" key="3">
    <source>
        <dbReference type="EMBL" id="GAA4457487.1"/>
    </source>
</evidence>
<keyword evidence="4" id="KW-1185">Reference proteome</keyword>
<dbReference type="EMBL" id="BAABGA010000040">
    <property type="protein sequence ID" value="GAA4457487.1"/>
    <property type="molecule type" value="Genomic_DNA"/>
</dbReference>
<dbReference type="PANTHER" id="PTHR11014">
    <property type="entry name" value="PEPTIDASE M20 FAMILY MEMBER"/>
    <property type="match status" value="1"/>
</dbReference>
<feature type="domain" description="Peptidase M20 dimerisation" evidence="2">
    <location>
        <begin position="230"/>
        <end position="324"/>
    </location>
</feature>
<dbReference type="InterPro" id="IPR011650">
    <property type="entry name" value="Peptidase_M20_dimer"/>
</dbReference>
<evidence type="ECO:0000259" key="2">
    <source>
        <dbReference type="Pfam" id="PF07687"/>
    </source>
</evidence>
<dbReference type="RefSeq" id="WP_345323990.1">
    <property type="nucleotide sequence ID" value="NZ_BAABGA010000040.1"/>
</dbReference>
<evidence type="ECO:0000256" key="1">
    <source>
        <dbReference type="ARBA" id="ARBA00022801"/>
    </source>
</evidence>
<sequence>MRVRSCTAIVLLTVLLGKGMTDTPQVLAESPATSTVATTSPAQWFEQNQDHFLELYRWLHQHPELSFEEEKTAAKLAGIWKQLGFEMTTGVGGHGIVGIMHNGKGPVVMIRTDLDALPVTEQTPVPFASTVQATREDGSSTGVMHACGHDIHMTNVTAVGRYMSEHRDQWSGTLIMIGQPAEELGEGAKAMLKDGLFERFPKPDYALAIHVSADKPTGAISLMPGYSLANVDSVDITVKGRGGHGSAPHSTIDPIVQAAELVLSLQMIVSREVKPIEPAVVTVGSIHGGTKHNVIGDDCKLQLTVRSYSEEVRQQVLAAIRRRALAVAMAHNAEEPDVLISQGTPSLRNDDELTARMTKLFSDVLGVENMVPGEQSMGGEDFSRYGIAGVPILMYSVGSVDQSRLDRFEQLGIPAPSLHSGIYYPDAPETLKTAFTTMTASLLDLLQPSP</sequence>
<name>A0ABP8MWZ4_9BACT</name>
<comment type="caution">
    <text evidence="3">The sequence shown here is derived from an EMBL/GenBank/DDBJ whole genome shotgun (WGS) entry which is preliminary data.</text>
</comment>